<dbReference type="Gene3D" id="3.40.50.620">
    <property type="entry name" value="HUPs"/>
    <property type="match status" value="1"/>
</dbReference>
<dbReference type="InterPro" id="IPR014729">
    <property type="entry name" value="Rossmann-like_a/b/a_fold"/>
</dbReference>
<gene>
    <name evidence="1" type="ORF">H7F53_05850</name>
</gene>
<dbReference type="Gene3D" id="1.10.579.10">
    <property type="entry name" value="DNA Cyclobutane Dipyrimidine Photolyase, subunit A, domain 3"/>
    <property type="match status" value="1"/>
</dbReference>
<dbReference type="AlphaFoldDB" id="A0A7X1FYI2"/>
<accession>A0A7X1FYI2</accession>
<name>A0A7X1FYI2_9SPHN</name>
<dbReference type="Gene3D" id="1.25.40.80">
    <property type="match status" value="1"/>
</dbReference>
<proteinExistence type="predicted"/>
<organism evidence="1 2">
    <name type="scientific">Novosphingobium piscinae</name>
    <dbReference type="NCBI Taxonomy" id="1507448"/>
    <lineage>
        <taxon>Bacteria</taxon>
        <taxon>Pseudomonadati</taxon>
        <taxon>Pseudomonadota</taxon>
        <taxon>Alphaproteobacteria</taxon>
        <taxon>Sphingomonadales</taxon>
        <taxon>Sphingomonadaceae</taxon>
        <taxon>Novosphingobium</taxon>
    </lineage>
</organism>
<dbReference type="InterPro" id="IPR036134">
    <property type="entry name" value="Crypto/Photolyase_FAD-like_sf"/>
</dbReference>
<evidence type="ECO:0000313" key="1">
    <source>
        <dbReference type="EMBL" id="MBC2668657.1"/>
    </source>
</evidence>
<comment type="caution">
    <text evidence="1">The sequence shown here is derived from an EMBL/GenBank/DDBJ whole genome shotgun (WGS) entry which is preliminary data.</text>
</comment>
<keyword evidence="1" id="KW-0456">Lyase</keyword>
<dbReference type="InterPro" id="IPR007357">
    <property type="entry name" value="PhrB-like"/>
</dbReference>
<reference evidence="1 2" key="1">
    <citation type="submission" date="2020-08" db="EMBL/GenBank/DDBJ databases">
        <title>The genome sequence of type strain Novosphingobium piscinae KCTC 42194.</title>
        <authorList>
            <person name="Liu Y."/>
        </authorList>
    </citation>
    <scope>NUCLEOTIDE SEQUENCE [LARGE SCALE GENOMIC DNA]</scope>
    <source>
        <strain evidence="1 2">KCTC 42194</strain>
    </source>
</reference>
<dbReference type="Proteomes" id="UP000551327">
    <property type="component" value="Unassembled WGS sequence"/>
</dbReference>
<sequence>MTAAPVLVPILGDQLSPGLSSLADRSPADTVVLMMEVAEETGYVRHHQAKLVLVLSAMRHFAAELRAAGWTVDYVALDDPGNSGSFTGEVARAVARHGARGVQVTEPGEWRVREAIESWRDSLGVRVRILPDTRFLCPLPDFFAWAAGRRELRMEYFYRDMRRRTGLLMEGDKPVGGRWNFDVENRGAAPADLVPPAPPAFAPDAITREVQALVAARFAGHFGTAERFAWPVTAAAAERALDHFLTERLPLFGRYQDAMLAGQDTMYHALLAPALNLGLLDPLAVCRRAEAEWRAGRVPIEAAEGFIRQIIGWREYIRGMYWLEMPGLAAANHLEATRPLPEFWWTGETPMRCLAECVRTTRDNAYAHHIQRLMVLGNFALLAGLRPQEVADWFLAVYADAYEWVELPNVAGMALHADGGRLASKPYAASGAYIDRMSDYCGSCHYKVKQKTGPEACPFNALYWHFLARNEAKLAGNARLFQPYATWRRMGPDKQADYLASAEAFLATLKPARPGWARAAG</sequence>
<evidence type="ECO:0000313" key="2">
    <source>
        <dbReference type="Proteomes" id="UP000551327"/>
    </source>
</evidence>
<dbReference type="PANTHER" id="PTHR38657">
    <property type="entry name" value="SLR1343 PROTEIN"/>
    <property type="match status" value="1"/>
</dbReference>
<protein>
    <submittedName>
        <fullName evidence="1">Cryptochrome/photolyase family protein</fullName>
    </submittedName>
</protein>
<dbReference type="Gene3D" id="1.10.10.1710">
    <property type="entry name" value="Deoxyribodipyrimidine photolyase-related"/>
    <property type="match status" value="1"/>
</dbReference>
<dbReference type="Pfam" id="PF04244">
    <property type="entry name" value="DPRP"/>
    <property type="match status" value="1"/>
</dbReference>
<dbReference type="GO" id="GO:0016829">
    <property type="term" value="F:lyase activity"/>
    <property type="evidence" value="ECO:0007669"/>
    <property type="project" value="UniProtKB-KW"/>
</dbReference>
<dbReference type="EMBL" id="JACLAX010000004">
    <property type="protein sequence ID" value="MBC2668657.1"/>
    <property type="molecule type" value="Genomic_DNA"/>
</dbReference>
<dbReference type="SUPFAM" id="SSF48173">
    <property type="entry name" value="Cryptochrome/photolyase FAD-binding domain"/>
    <property type="match status" value="1"/>
</dbReference>
<dbReference type="InterPro" id="IPR052551">
    <property type="entry name" value="UV-DNA_repair_photolyase"/>
</dbReference>
<dbReference type="PANTHER" id="PTHR38657:SF1">
    <property type="entry name" value="SLR1343 PROTEIN"/>
    <property type="match status" value="1"/>
</dbReference>
<dbReference type="RefSeq" id="WP_185678538.1">
    <property type="nucleotide sequence ID" value="NZ_JACLAX010000004.1"/>
</dbReference>
<keyword evidence="2" id="KW-1185">Reference proteome</keyword>